<accession>A0ABW4SVD4</accession>
<evidence type="ECO:0000313" key="1">
    <source>
        <dbReference type="EMBL" id="MFD1933118.1"/>
    </source>
</evidence>
<dbReference type="Proteomes" id="UP001597368">
    <property type="component" value="Unassembled WGS sequence"/>
</dbReference>
<evidence type="ECO:0000313" key="2">
    <source>
        <dbReference type="Proteomes" id="UP001597368"/>
    </source>
</evidence>
<organism evidence="1 2">
    <name type="scientific">Nonomuraea mangrovi</name>
    <dbReference type="NCBI Taxonomy" id="2316207"/>
    <lineage>
        <taxon>Bacteria</taxon>
        <taxon>Bacillati</taxon>
        <taxon>Actinomycetota</taxon>
        <taxon>Actinomycetes</taxon>
        <taxon>Streptosporangiales</taxon>
        <taxon>Streptosporangiaceae</taxon>
        <taxon>Nonomuraea</taxon>
    </lineage>
</organism>
<keyword evidence="2" id="KW-1185">Reference proteome</keyword>
<protein>
    <recommendedName>
        <fullName evidence="3">GAF domain-containing protein</fullName>
    </recommendedName>
</protein>
<sequence length="123" mass="13228">MSLKDQPAFQTVQAPDAYPRTTSASVRYVPIVKDGTVIGYLWAATTDDAAQYVPREQAGDAAFDAAVAWTQRLRWAKANGITPLQALRHWAGEIEDARAGEVPTGAPFELPSLGMLVELAAAE</sequence>
<dbReference type="RefSeq" id="WP_379573164.1">
    <property type="nucleotide sequence ID" value="NZ_JBHUFV010000024.1"/>
</dbReference>
<comment type="caution">
    <text evidence="1">The sequence shown here is derived from an EMBL/GenBank/DDBJ whole genome shotgun (WGS) entry which is preliminary data.</text>
</comment>
<proteinExistence type="predicted"/>
<reference evidence="2" key="1">
    <citation type="journal article" date="2019" name="Int. J. Syst. Evol. Microbiol.">
        <title>The Global Catalogue of Microorganisms (GCM) 10K type strain sequencing project: providing services to taxonomists for standard genome sequencing and annotation.</title>
        <authorList>
            <consortium name="The Broad Institute Genomics Platform"/>
            <consortium name="The Broad Institute Genome Sequencing Center for Infectious Disease"/>
            <person name="Wu L."/>
            <person name="Ma J."/>
        </authorList>
    </citation>
    <scope>NUCLEOTIDE SEQUENCE [LARGE SCALE GENOMIC DNA]</scope>
    <source>
        <strain evidence="2">ICMP 6774ER</strain>
    </source>
</reference>
<name>A0ABW4SVD4_9ACTN</name>
<evidence type="ECO:0008006" key="3">
    <source>
        <dbReference type="Google" id="ProtNLM"/>
    </source>
</evidence>
<gene>
    <name evidence="1" type="ORF">ACFSKW_16710</name>
</gene>
<dbReference type="EMBL" id="JBHUFV010000024">
    <property type="protein sequence ID" value="MFD1933118.1"/>
    <property type="molecule type" value="Genomic_DNA"/>
</dbReference>